<keyword evidence="4" id="KW-1185">Reference proteome</keyword>
<evidence type="ECO:0000313" key="3">
    <source>
        <dbReference type="EMBL" id="KIY94378.1"/>
    </source>
</evidence>
<evidence type="ECO:0000256" key="1">
    <source>
        <dbReference type="SAM" id="MobiDB-lite"/>
    </source>
</evidence>
<feature type="chain" id="PRO_5005173818" evidence="2">
    <location>
        <begin position="31"/>
        <end position="161"/>
    </location>
</feature>
<evidence type="ECO:0000256" key="2">
    <source>
        <dbReference type="SAM" id="SignalP"/>
    </source>
</evidence>
<feature type="compositionally biased region" description="Pro residues" evidence="1">
    <location>
        <begin position="101"/>
        <end position="114"/>
    </location>
</feature>
<dbReference type="AlphaFoldDB" id="A0A0D2KET7"/>
<feature type="region of interest" description="Disordered" evidence="1">
    <location>
        <begin position="53"/>
        <end position="161"/>
    </location>
</feature>
<evidence type="ECO:0000313" key="4">
    <source>
        <dbReference type="Proteomes" id="UP000054498"/>
    </source>
</evidence>
<protein>
    <submittedName>
        <fullName evidence="3">Uncharacterized protein</fullName>
    </submittedName>
</protein>
<name>A0A0D2KET7_9CHLO</name>
<reference evidence="3 4" key="1">
    <citation type="journal article" date="2013" name="BMC Genomics">
        <title>Reconstruction of the lipid metabolism for the microalga Monoraphidium neglectum from its genome sequence reveals characteristics suitable for biofuel production.</title>
        <authorList>
            <person name="Bogen C."/>
            <person name="Al-Dilaimi A."/>
            <person name="Albersmeier A."/>
            <person name="Wichmann J."/>
            <person name="Grundmann M."/>
            <person name="Rupp O."/>
            <person name="Lauersen K.J."/>
            <person name="Blifernez-Klassen O."/>
            <person name="Kalinowski J."/>
            <person name="Goesmann A."/>
            <person name="Mussgnug J.H."/>
            <person name="Kruse O."/>
        </authorList>
    </citation>
    <scope>NUCLEOTIDE SEQUENCE [LARGE SCALE GENOMIC DNA]</scope>
    <source>
        <strain evidence="3 4">SAG 48.87</strain>
    </source>
</reference>
<proteinExistence type="predicted"/>
<dbReference type="RefSeq" id="XP_013893398.1">
    <property type="nucleotide sequence ID" value="XM_014037944.1"/>
</dbReference>
<organism evidence="3 4">
    <name type="scientific">Monoraphidium neglectum</name>
    <dbReference type="NCBI Taxonomy" id="145388"/>
    <lineage>
        <taxon>Eukaryota</taxon>
        <taxon>Viridiplantae</taxon>
        <taxon>Chlorophyta</taxon>
        <taxon>core chlorophytes</taxon>
        <taxon>Chlorophyceae</taxon>
        <taxon>CS clade</taxon>
        <taxon>Sphaeropleales</taxon>
        <taxon>Selenastraceae</taxon>
        <taxon>Monoraphidium</taxon>
    </lineage>
</organism>
<dbReference type="EMBL" id="KK104137">
    <property type="protein sequence ID" value="KIY94378.1"/>
    <property type="molecule type" value="Genomic_DNA"/>
</dbReference>
<gene>
    <name evidence="3" type="ORF">MNEG_13585</name>
</gene>
<feature type="compositionally biased region" description="Pro residues" evidence="1">
    <location>
        <begin position="62"/>
        <end position="71"/>
    </location>
</feature>
<dbReference type="Proteomes" id="UP000054498">
    <property type="component" value="Unassembled WGS sequence"/>
</dbReference>
<feature type="signal peptide" evidence="2">
    <location>
        <begin position="1"/>
        <end position="30"/>
    </location>
</feature>
<accession>A0A0D2KET7</accession>
<dbReference type="KEGG" id="mng:MNEG_13585"/>
<dbReference type="OrthoDB" id="538903at2759"/>
<keyword evidence="2" id="KW-0732">Signal</keyword>
<sequence length="161" mass="17232">MAPAARPPALRLLRACVDTLLLLGEPGAPAGPADACAAPAGVLTHEDVEHHWLAGAARTHTHPPPRPPRPPLADRRAPGHSWPWPDAETPPCPRAARAPALSPPQPPLRPPNPAPHATMQTRPSAGTPRADLVPSRERPEGHYATPRGRTPLQQHLDYFDL</sequence>
<dbReference type="GeneID" id="25731062"/>